<dbReference type="SUPFAM" id="SSF46458">
    <property type="entry name" value="Globin-like"/>
    <property type="match status" value="1"/>
</dbReference>
<dbReference type="InterPro" id="IPR001486">
    <property type="entry name" value="Hemoglobin_trunc"/>
</dbReference>
<dbReference type="GO" id="GO:0046872">
    <property type="term" value="F:metal ion binding"/>
    <property type="evidence" value="ECO:0007669"/>
    <property type="project" value="UniProtKB-KW"/>
</dbReference>
<evidence type="ECO:0000313" key="6">
    <source>
        <dbReference type="Proteomes" id="UP000198569"/>
    </source>
</evidence>
<dbReference type="GO" id="GO:0020037">
    <property type="term" value="F:heme binding"/>
    <property type="evidence" value="ECO:0007669"/>
    <property type="project" value="InterPro"/>
</dbReference>
<organism evidence="5 6">
    <name type="scientific">Flavobacterium degerlachei</name>
    <dbReference type="NCBI Taxonomy" id="229203"/>
    <lineage>
        <taxon>Bacteria</taxon>
        <taxon>Pseudomonadati</taxon>
        <taxon>Bacteroidota</taxon>
        <taxon>Flavobacteriia</taxon>
        <taxon>Flavobacteriales</taxon>
        <taxon>Flavobacteriaceae</taxon>
        <taxon>Flavobacterium</taxon>
    </lineage>
</organism>
<name>A0A1H2WQE9_9FLAO</name>
<reference evidence="6" key="1">
    <citation type="submission" date="2016-10" db="EMBL/GenBank/DDBJ databases">
        <authorList>
            <person name="Varghese N."/>
            <person name="Submissions S."/>
        </authorList>
    </citation>
    <scope>NUCLEOTIDE SEQUENCE [LARGE SCALE GENOMIC DNA]</scope>
    <source>
        <strain evidence="6">DSM 15718</strain>
    </source>
</reference>
<keyword evidence="2" id="KW-0349">Heme</keyword>
<dbReference type="Pfam" id="PF01152">
    <property type="entry name" value="Bac_globin"/>
    <property type="match status" value="1"/>
</dbReference>
<keyword evidence="4" id="KW-0408">Iron</keyword>
<dbReference type="InterPro" id="IPR009050">
    <property type="entry name" value="Globin-like_sf"/>
</dbReference>
<keyword evidence="1" id="KW-0813">Transport</keyword>
<gene>
    <name evidence="5" type="ORF">SAMN05444338_10529</name>
</gene>
<dbReference type="AlphaFoldDB" id="A0A1H2WQE9"/>
<dbReference type="InterPro" id="IPR012292">
    <property type="entry name" value="Globin/Proto"/>
</dbReference>
<evidence type="ECO:0000256" key="3">
    <source>
        <dbReference type="ARBA" id="ARBA00022723"/>
    </source>
</evidence>
<keyword evidence="6" id="KW-1185">Reference proteome</keyword>
<keyword evidence="3" id="KW-0479">Metal-binding</keyword>
<sequence>MRRPFLYPIMTQNKDITTLEDIKLLVDTFYGKVQKDDFIGPIFNEKIANRWPDHLEKMYRFWQTILLEQHTYSGSPFPPHKHLPIDKIHFDRWMQIFTTTVDVLFTGAIADEAKLRAKNMAEMFNYKINYFRDADQKGDLLNSK</sequence>
<accession>A0A1H2WQE9</accession>
<protein>
    <submittedName>
        <fullName evidence="5">Hemoglobin</fullName>
    </submittedName>
</protein>
<evidence type="ECO:0000256" key="4">
    <source>
        <dbReference type="ARBA" id="ARBA00023004"/>
    </source>
</evidence>
<dbReference type="STRING" id="229203.SAMN05444338_10529"/>
<evidence type="ECO:0000313" key="5">
    <source>
        <dbReference type="EMBL" id="SDW82862.1"/>
    </source>
</evidence>
<proteinExistence type="predicted"/>
<dbReference type="EMBL" id="FNMV01000005">
    <property type="protein sequence ID" value="SDW82862.1"/>
    <property type="molecule type" value="Genomic_DNA"/>
</dbReference>
<dbReference type="Proteomes" id="UP000198569">
    <property type="component" value="Unassembled WGS sequence"/>
</dbReference>
<dbReference type="CDD" id="cd08916">
    <property type="entry name" value="TrHb3_P"/>
    <property type="match status" value="1"/>
</dbReference>
<dbReference type="GO" id="GO:0019825">
    <property type="term" value="F:oxygen binding"/>
    <property type="evidence" value="ECO:0007669"/>
    <property type="project" value="InterPro"/>
</dbReference>
<evidence type="ECO:0000256" key="2">
    <source>
        <dbReference type="ARBA" id="ARBA00022617"/>
    </source>
</evidence>
<evidence type="ECO:0000256" key="1">
    <source>
        <dbReference type="ARBA" id="ARBA00022448"/>
    </source>
</evidence>
<dbReference type="Gene3D" id="1.10.490.10">
    <property type="entry name" value="Globins"/>
    <property type="match status" value="1"/>
</dbReference>